<feature type="signal peptide" evidence="2">
    <location>
        <begin position="1"/>
        <end position="22"/>
    </location>
</feature>
<reference evidence="4" key="1">
    <citation type="submission" date="2023-05" db="EMBL/GenBank/DDBJ databases">
        <authorList>
            <person name="Huff M."/>
        </authorList>
    </citation>
    <scope>NUCLEOTIDE SEQUENCE</scope>
</reference>
<keyword evidence="2" id="KW-0732">Signal</keyword>
<feature type="region of interest" description="Disordered" evidence="1">
    <location>
        <begin position="126"/>
        <end position="154"/>
    </location>
</feature>
<dbReference type="Proteomes" id="UP000834106">
    <property type="component" value="Chromosome 23"/>
</dbReference>
<evidence type="ECO:0000256" key="1">
    <source>
        <dbReference type="SAM" id="MobiDB-lite"/>
    </source>
</evidence>
<dbReference type="PANTHER" id="PTHR31245">
    <property type="entry name" value="UBIQUITIN SYSTEM COMPONENT CUE PROTEIN"/>
    <property type="match status" value="1"/>
</dbReference>
<protein>
    <recommendedName>
        <fullName evidence="3">CUE domain-containing protein</fullName>
    </recommendedName>
</protein>
<feature type="domain" description="CUE" evidence="3">
    <location>
        <begin position="70"/>
        <end position="112"/>
    </location>
</feature>
<gene>
    <name evidence="4" type="ORF">FPE_LOCUS34989</name>
</gene>
<proteinExistence type="predicted"/>
<dbReference type="PANTHER" id="PTHR31245:SF20">
    <property type="entry name" value="F18B13.13 PROTEIN"/>
    <property type="match status" value="1"/>
</dbReference>
<dbReference type="InterPro" id="IPR009060">
    <property type="entry name" value="UBA-like_sf"/>
</dbReference>
<name>A0AAD2AFT2_9LAMI</name>
<dbReference type="Gene3D" id="1.10.8.10">
    <property type="entry name" value="DNA helicase RuvA subunit, C-terminal domain"/>
    <property type="match status" value="1"/>
</dbReference>
<accession>A0AAD2AFT2</accession>
<feature type="chain" id="PRO_5041956563" description="CUE domain-containing protein" evidence="2">
    <location>
        <begin position="23"/>
        <end position="208"/>
    </location>
</feature>
<dbReference type="SUPFAM" id="SSF46934">
    <property type="entry name" value="UBA-like"/>
    <property type="match status" value="1"/>
</dbReference>
<dbReference type="AlphaFoldDB" id="A0AAD2AFT2"/>
<dbReference type="InterPro" id="IPR003892">
    <property type="entry name" value="CUE"/>
</dbReference>
<keyword evidence="5" id="KW-1185">Reference proteome</keyword>
<evidence type="ECO:0000313" key="4">
    <source>
        <dbReference type="EMBL" id="CAI9787559.1"/>
    </source>
</evidence>
<dbReference type="PROSITE" id="PS51140">
    <property type="entry name" value="CUE"/>
    <property type="match status" value="1"/>
</dbReference>
<dbReference type="Pfam" id="PF02845">
    <property type="entry name" value="CUE"/>
    <property type="match status" value="1"/>
</dbReference>
<evidence type="ECO:0000313" key="5">
    <source>
        <dbReference type="Proteomes" id="UP000834106"/>
    </source>
</evidence>
<dbReference type="CDD" id="cd14279">
    <property type="entry name" value="CUE"/>
    <property type="match status" value="1"/>
</dbReference>
<dbReference type="EMBL" id="OU503058">
    <property type="protein sequence ID" value="CAI9787559.1"/>
    <property type="molecule type" value="Genomic_DNA"/>
</dbReference>
<evidence type="ECO:0000256" key="2">
    <source>
        <dbReference type="SAM" id="SignalP"/>
    </source>
</evidence>
<evidence type="ECO:0000259" key="3">
    <source>
        <dbReference type="PROSITE" id="PS51140"/>
    </source>
</evidence>
<organism evidence="4 5">
    <name type="scientific">Fraxinus pennsylvanica</name>
    <dbReference type="NCBI Taxonomy" id="56036"/>
    <lineage>
        <taxon>Eukaryota</taxon>
        <taxon>Viridiplantae</taxon>
        <taxon>Streptophyta</taxon>
        <taxon>Embryophyta</taxon>
        <taxon>Tracheophyta</taxon>
        <taxon>Spermatophyta</taxon>
        <taxon>Magnoliopsida</taxon>
        <taxon>eudicotyledons</taxon>
        <taxon>Gunneridae</taxon>
        <taxon>Pentapetalae</taxon>
        <taxon>asterids</taxon>
        <taxon>lamiids</taxon>
        <taxon>Lamiales</taxon>
        <taxon>Oleaceae</taxon>
        <taxon>Oleeae</taxon>
        <taxon>Fraxinus</taxon>
    </lineage>
</organism>
<sequence>MPRHWQLFSFLMRSWITGSTAAREVDTGFTKIVTVLRRSPRDLQLSGSLPVSKKRCCSSATSPVRFSYSSPMSLIDQLKNLFPDMDSELLDRVLEESGNNLDAAIKNLLGFVLDIQKVQRTTRVWRGRKTTTEERKKRQGRSRTGTEPDAVGFIPPPQLQAEIERGKYILTALELKLIFTKPTAPFQEKGKRKTSPCISSSLLFGELF</sequence>
<dbReference type="GO" id="GO:0043130">
    <property type="term" value="F:ubiquitin binding"/>
    <property type="evidence" value="ECO:0007669"/>
    <property type="project" value="InterPro"/>
</dbReference>
<dbReference type="SMART" id="SM00546">
    <property type="entry name" value="CUE"/>
    <property type="match status" value="1"/>
</dbReference>